<accession>A0A2H3CJ48</accession>
<sequence length="611" mass="69309">MMEPRPSLPLPLDVLIHILSQLPPSPRRGCDDPIYAFVGFLEASTLLREAAMVSLLWEPHYRARYTHYDEQAEARRLSMTNGDWRLLYVARRQLDGVALRHLDEIVRQRSGQLEHARSIFELSFDIWDVMQTEAEQPVPVLFRGANENHAAQTQNIAPNASTRRYWARSIMESISRSYAIDLWTRSERGDDSVSFVESFSALSCFLGKSPKQMSEIFLPLINRCRAFLLGRDCVLDPDDPKYDLVELCIGICSFMRSEGFDAVDPENFHLLQNILPHAYLTSNKKTIPISLVHVFVAIARALGVHASPVDFPARVLVHVSTPDPLIDDFYVDVYGSSIKPILTLREDITALLMQHGIPPQSMVQYTSPCASPSMLLRTSRNILSSVHGDHRSSGSLAQTSLYIAFCIYLLLTSREQFAARVTMYVGLLDCVTVIPKTLVPLFPERSGARETLEDKCRTTVERHRAMTTVKLRSSPENARVSYFVGMVFRHRTRKYICCIYGWDNTCKEDENWIKEMNIDSLPRGRNQPFYLCFSQDGLQRYVSEDNVEPKLATTGMVTEIISSTHNFPIYFSDIVAMSGDRVKLVPSPEVLHSYPEDEVAARHWLAAHASG</sequence>
<keyword evidence="3" id="KW-1185">Reference proteome</keyword>
<dbReference type="GO" id="GO:0003677">
    <property type="term" value="F:DNA binding"/>
    <property type="evidence" value="ECO:0007669"/>
    <property type="project" value="InterPro"/>
</dbReference>
<evidence type="ECO:0000259" key="1">
    <source>
        <dbReference type="SMART" id="SM00992"/>
    </source>
</evidence>
<dbReference type="InterPro" id="IPR036623">
    <property type="entry name" value="Hemimethylated_DNA-bd_sf"/>
</dbReference>
<evidence type="ECO:0000313" key="3">
    <source>
        <dbReference type="Proteomes" id="UP000218334"/>
    </source>
</evidence>
<dbReference type="AlphaFoldDB" id="A0A2H3CJ48"/>
<dbReference type="Pfam" id="PF13369">
    <property type="entry name" value="Transglut_core2"/>
    <property type="match status" value="1"/>
</dbReference>
<protein>
    <recommendedName>
        <fullName evidence="1">Hemimethylated DNA-binding domain-containing protein</fullName>
    </recommendedName>
</protein>
<proteinExistence type="predicted"/>
<feature type="domain" description="Hemimethylated DNA-binding" evidence="1">
    <location>
        <begin position="479"/>
        <end position="583"/>
    </location>
</feature>
<reference evidence="3" key="1">
    <citation type="journal article" date="2017" name="Nat. Ecol. Evol.">
        <title>Genome expansion and lineage-specific genetic innovations in the forest pathogenic fungi Armillaria.</title>
        <authorList>
            <person name="Sipos G."/>
            <person name="Prasanna A.N."/>
            <person name="Walter M.C."/>
            <person name="O'Connor E."/>
            <person name="Balint B."/>
            <person name="Krizsan K."/>
            <person name="Kiss B."/>
            <person name="Hess J."/>
            <person name="Varga T."/>
            <person name="Slot J."/>
            <person name="Riley R."/>
            <person name="Boka B."/>
            <person name="Rigling D."/>
            <person name="Barry K."/>
            <person name="Lee J."/>
            <person name="Mihaltcheva S."/>
            <person name="LaButti K."/>
            <person name="Lipzen A."/>
            <person name="Waldron R."/>
            <person name="Moloney N.M."/>
            <person name="Sperisen C."/>
            <person name="Kredics L."/>
            <person name="Vagvoelgyi C."/>
            <person name="Patrignani A."/>
            <person name="Fitzpatrick D."/>
            <person name="Nagy I."/>
            <person name="Doyle S."/>
            <person name="Anderson J.B."/>
            <person name="Grigoriev I.V."/>
            <person name="Gueldener U."/>
            <person name="Muensterkoetter M."/>
            <person name="Nagy L.G."/>
        </authorList>
    </citation>
    <scope>NUCLEOTIDE SEQUENCE [LARGE SCALE GENOMIC DNA]</scope>
    <source>
        <strain evidence="3">28-4</strain>
    </source>
</reference>
<dbReference type="Proteomes" id="UP000218334">
    <property type="component" value="Unassembled WGS sequence"/>
</dbReference>
<gene>
    <name evidence="2" type="ORF">ARMSODRAFT_1078880</name>
</gene>
<dbReference type="SMART" id="SM00992">
    <property type="entry name" value="YccV-like"/>
    <property type="match status" value="1"/>
</dbReference>
<dbReference type="PANTHER" id="PTHR31350">
    <property type="entry name" value="SI:DKEY-261L7.2"/>
    <property type="match status" value="1"/>
</dbReference>
<dbReference type="InterPro" id="IPR032698">
    <property type="entry name" value="SirB1_N"/>
</dbReference>
<name>A0A2H3CJ48_9AGAR</name>
<dbReference type="SUPFAM" id="SSF141255">
    <property type="entry name" value="YccV-like"/>
    <property type="match status" value="1"/>
</dbReference>
<dbReference type="PANTHER" id="PTHR31350:SF21">
    <property type="entry name" value="F-BOX ONLY PROTEIN 21"/>
    <property type="match status" value="1"/>
</dbReference>
<dbReference type="EMBL" id="KZ293416">
    <property type="protein sequence ID" value="PBK76787.1"/>
    <property type="molecule type" value="Genomic_DNA"/>
</dbReference>
<evidence type="ECO:0000313" key="2">
    <source>
        <dbReference type="EMBL" id="PBK76787.1"/>
    </source>
</evidence>
<dbReference type="Gene3D" id="2.30.30.390">
    <property type="entry name" value="Hemimethylated DNA-binding domain"/>
    <property type="match status" value="1"/>
</dbReference>
<organism evidence="2 3">
    <name type="scientific">Armillaria solidipes</name>
    <dbReference type="NCBI Taxonomy" id="1076256"/>
    <lineage>
        <taxon>Eukaryota</taxon>
        <taxon>Fungi</taxon>
        <taxon>Dikarya</taxon>
        <taxon>Basidiomycota</taxon>
        <taxon>Agaricomycotina</taxon>
        <taxon>Agaricomycetes</taxon>
        <taxon>Agaricomycetidae</taxon>
        <taxon>Agaricales</taxon>
        <taxon>Marasmiineae</taxon>
        <taxon>Physalacriaceae</taxon>
        <taxon>Armillaria</taxon>
    </lineage>
</organism>
<dbReference type="Pfam" id="PF08755">
    <property type="entry name" value="YccV-like"/>
    <property type="match status" value="1"/>
</dbReference>
<dbReference type="STRING" id="1076256.A0A2H3CJ48"/>
<dbReference type="NCBIfam" id="TIGR02097">
    <property type="entry name" value="yccV"/>
    <property type="match status" value="1"/>
</dbReference>
<dbReference type="InterPro" id="IPR011722">
    <property type="entry name" value="Hemimethylated_DNA-bd_dom"/>
</dbReference>